<name>A0A381VD44_9ZZZZ</name>
<evidence type="ECO:0008006" key="2">
    <source>
        <dbReference type="Google" id="ProtNLM"/>
    </source>
</evidence>
<protein>
    <recommendedName>
        <fullName evidence="2">Fibronectin type-III domain-containing protein</fullName>
    </recommendedName>
</protein>
<proteinExistence type="predicted"/>
<organism evidence="1">
    <name type="scientific">marine metagenome</name>
    <dbReference type="NCBI Taxonomy" id="408172"/>
    <lineage>
        <taxon>unclassified sequences</taxon>
        <taxon>metagenomes</taxon>
        <taxon>ecological metagenomes</taxon>
    </lineage>
</organism>
<evidence type="ECO:0000313" key="1">
    <source>
        <dbReference type="EMBL" id="SVA38286.1"/>
    </source>
</evidence>
<reference evidence="1" key="1">
    <citation type="submission" date="2018-05" db="EMBL/GenBank/DDBJ databases">
        <authorList>
            <person name="Lanie J.A."/>
            <person name="Ng W.-L."/>
            <person name="Kazmierczak K.M."/>
            <person name="Andrzejewski T.M."/>
            <person name="Davidsen T.M."/>
            <person name="Wayne K.J."/>
            <person name="Tettelin H."/>
            <person name="Glass J.I."/>
            <person name="Rusch D."/>
            <person name="Podicherti R."/>
            <person name="Tsui H.-C.T."/>
            <person name="Winkler M.E."/>
        </authorList>
    </citation>
    <scope>NUCLEOTIDE SEQUENCE</scope>
</reference>
<gene>
    <name evidence="1" type="ORF">METZ01_LOCUS91140</name>
</gene>
<dbReference type="EMBL" id="UINC01008512">
    <property type="protein sequence ID" value="SVA38286.1"/>
    <property type="molecule type" value="Genomic_DNA"/>
</dbReference>
<accession>A0A381VD44</accession>
<dbReference type="AlphaFoldDB" id="A0A381VD44"/>
<sequence length="711" mass="79714">MRFPICSIFFICSLFGQTRESYKIQNVPDEYDKYTSVGNLGLTITNFGILGNGWNQMEDGRIHPSCEYKQHTEILREQIEHFSYCALWVGGIVDGQRRVSTSIVDGVFEAGDAGFELFATTPITIRSSISSTTQDSMAMYFDTSAVSHQDMIADFKDYGEDASDPAGITNHNPLGLDIHMEAYAWNFSYADAFVILNYRFKNISSDTIKNIYAGMWADASVANFNYTDIYTPGGGFTWYDNLDGFDESVDAAGFTRDVGYQYDADGDDGWTESYLGISALGANSPMKYLETNYHQWVWTNSSNSDYPAYSMPIDDNERYETMTSSVPKGTGSDYTPEGYPASENSWLFLTSVGPLGSQPQNADSTSWTLAPGDSCNIAFTIVCALWAPGTGDDSPLRRENLHVNYDWAQKAYDGEDKNRNNILDEGEDANGNQIIDRYILPAPPPSPNMFVDVESQKATLYWQNNSESFLDPISQEADFEGYRIYGAQKTANEGLGEFSLLSENDLQNDIGYNTGFSTIQITNEFGELDSILINDEYYHYKFENMEIKDGWLNYYAITAYDRGDPDANLASLESSIYSNRVYVYPGNAKSEGDIWVGDPTVYPNPYRGQALWDGYGSRSKMLWFRNIPKEAEIRIFSLAGDLVDVIHHDLSYRGSDVANINEQKNPLMAGGEHAWDMITMHDQATASGLYLFTVEDKNSGTIREGKFLIIK</sequence>